<feature type="compositionally biased region" description="Acidic residues" evidence="1">
    <location>
        <begin position="335"/>
        <end position="345"/>
    </location>
</feature>
<feature type="compositionally biased region" description="Basic and acidic residues" evidence="1">
    <location>
        <begin position="1197"/>
        <end position="1226"/>
    </location>
</feature>
<keyword evidence="2" id="KW-0812">Transmembrane</keyword>
<feature type="transmembrane region" description="Helical" evidence="2">
    <location>
        <begin position="1401"/>
        <end position="1420"/>
    </location>
</feature>
<feature type="region of interest" description="Disordered" evidence="1">
    <location>
        <begin position="1"/>
        <end position="76"/>
    </location>
</feature>
<evidence type="ECO:0000256" key="2">
    <source>
        <dbReference type="SAM" id="Phobius"/>
    </source>
</evidence>
<feature type="compositionally biased region" description="Polar residues" evidence="1">
    <location>
        <begin position="623"/>
        <end position="639"/>
    </location>
</feature>
<feature type="compositionally biased region" description="Basic and acidic residues" evidence="1">
    <location>
        <begin position="943"/>
        <end position="963"/>
    </location>
</feature>
<dbReference type="EMBL" id="CAMXCT020001247">
    <property type="protein sequence ID" value="CAL1141650.1"/>
    <property type="molecule type" value="Genomic_DNA"/>
</dbReference>
<dbReference type="Proteomes" id="UP001152797">
    <property type="component" value="Unassembled WGS sequence"/>
</dbReference>
<reference evidence="3" key="1">
    <citation type="submission" date="2022-10" db="EMBL/GenBank/DDBJ databases">
        <authorList>
            <person name="Chen Y."/>
            <person name="Dougan E. K."/>
            <person name="Chan C."/>
            <person name="Rhodes N."/>
            <person name="Thang M."/>
        </authorList>
    </citation>
    <scope>NUCLEOTIDE SEQUENCE</scope>
</reference>
<keyword evidence="5" id="KW-1185">Reference proteome</keyword>
<evidence type="ECO:0000313" key="5">
    <source>
        <dbReference type="Proteomes" id="UP001152797"/>
    </source>
</evidence>
<feature type="region of interest" description="Disordered" evidence="1">
    <location>
        <begin position="239"/>
        <end position="258"/>
    </location>
</feature>
<dbReference type="EMBL" id="CAMXCT030001247">
    <property type="protein sequence ID" value="CAL4775587.1"/>
    <property type="molecule type" value="Genomic_DNA"/>
</dbReference>
<keyword evidence="4" id="KW-0418">Kinase</keyword>
<keyword evidence="2" id="KW-1133">Transmembrane helix</keyword>
<feature type="compositionally biased region" description="Basic and acidic residues" evidence="1">
    <location>
        <begin position="324"/>
        <end position="334"/>
    </location>
</feature>
<feature type="transmembrane region" description="Helical" evidence="2">
    <location>
        <begin position="1440"/>
        <end position="1459"/>
    </location>
</feature>
<dbReference type="PANTHER" id="PTHR33150:SF1">
    <property type="entry name" value="EXTRACELLULAR MATRIX-BINDING PROTEIN EBH"/>
    <property type="match status" value="1"/>
</dbReference>
<dbReference type="EMBL" id="CAMXCT010001247">
    <property type="protein sequence ID" value="CAI3988275.1"/>
    <property type="molecule type" value="Genomic_DNA"/>
</dbReference>
<reference evidence="4 5" key="2">
    <citation type="submission" date="2024-05" db="EMBL/GenBank/DDBJ databases">
        <authorList>
            <person name="Chen Y."/>
            <person name="Shah S."/>
            <person name="Dougan E. K."/>
            <person name="Thang M."/>
            <person name="Chan C."/>
        </authorList>
    </citation>
    <scope>NUCLEOTIDE SEQUENCE [LARGE SCALE GENOMIC DNA]</scope>
</reference>
<feature type="compositionally biased region" description="Basic and acidic residues" evidence="1">
    <location>
        <begin position="54"/>
        <end position="76"/>
    </location>
</feature>
<keyword evidence="4" id="KW-0808">Transferase</keyword>
<dbReference type="InterPro" id="IPR051197">
    <property type="entry name" value="ECM-binding_protein"/>
</dbReference>
<evidence type="ECO:0000313" key="4">
    <source>
        <dbReference type="EMBL" id="CAL4775587.1"/>
    </source>
</evidence>
<feature type="compositionally biased region" description="Basic and acidic residues" evidence="1">
    <location>
        <begin position="363"/>
        <end position="620"/>
    </location>
</feature>
<evidence type="ECO:0000256" key="1">
    <source>
        <dbReference type="SAM" id="MobiDB-lite"/>
    </source>
</evidence>
<feature type="compositionally biased region" description="Basic and acidic residues" evidence="1">
    <location>
        <begin position="346"/>
        <end position="356"/>
    </location>
</feature>
<dbReference type="PANTHER" id="PTHR33150">
    <property type="entry name" value="EXTRACELLULAR MATRIX-BINDING PROTEIN EBH"/>
    <property type="match status" value="1"/>
</dbReference>
<name>A0A9P1CAX4_9DINO</name>
<feature type="transmembrane region" description="Helical" evidence="2">
    <location>
        <begin position="1358"/>
        <end position="1380"/>
    </location>
</feature>
<feature type="region of interest" description="Disordered" evidence="1">
    <location>
        <begin position="1180"/>
        <end position="1229"/>
    </location>
</feature>
<dbReference type="OrthoDB" id="445053at2759"/>
<protein>
    <submittedName>
        <fullName evidence="4">Serine/threonine-protein kinase H1-like</fullName>
    </submittedName>
</protein>
<feature type="region of interest" description="Disordered" evidence="1">
    <location>
        <begin position="940"/>
        <end position="963"/>
    </location>
</feature>
<proteinExistence type="predicted"/>
<dbReference type="GO" id="GO:0016301">
    <property type="term" value="F:kinase activity"/>
    <property type="evidence" value="ECO:0007669"/>
    <property type="project" value="UniProtKB-KW"/>
</dbReference>
<sequence>MDDDGDGWGDFEAGGGGGHQEVDFALAQAESAPAACPQQGPRFAVDSRGMWKAQEVEPEKPESSEPKEAVTETAEKKSEAVGWGSLMNFGQALLAEASHALTEPDSVDSPDDTLRAEFSSMLHRYQHMLEDIYRQHNPEKLSDIPKLINRFKDQAETVDDLASFKLHCEEKMHSFHQAVCKKYGLEEEEHPIRAAIVAIYEKHNPAKLSNIDQLLTKFKGKEPTLYKSICEKYGVEPDSRWVEEEEEEPKTDSHWGGGFFGGGGLGALGGALKATSALQSLQSAAEGLQGLREKVERSFDEALADRGEMHDSANDQTATAAKPGSEEKAHQKEIETEEQEDEMTDETLHKQQEQLEQKGLQKQKAERLEREQAEQEGLEQEKLEQERLEQQRLEAEREEQERLQKEKEEAERLEREREEQERLEQEKLEQERMELQRLEAEREEQERLQKEKEEAEEAERLEREQAEQERLEQEKLEQERLEQQRLEAEREEQERLQKEKEEAEEAERLEREREEQERLEQEKLEQERLEQQRLEAEREEQERLQKEKEETERLEREREEQERLEQEKLEQERLEQQRLEAEREEQERLQKEKEEAERLEREREEQRAVEHNNPFDDGCHENNVPSALTDGSNEASPSSEARRRDQPEAANKALELLAEYEVRVKAVYQKHNPDALSDQHLDQILGKYREQILSRPGDSDQPEVLERYRERLESLYQAICARYEDAKPEDLRAMYTRHITAIYREHNPTKLSEVDKLIDKYSEQLPVLYQSICQKYEIKPSPELENEAKGEIQSTAESKPLWGASFLTSGLQTLKTLHGAAEGIRQHMEQSFEEAIRSEEEISTMQVVQGLSKAAEKGAAKAEMKSKEAAPLQPTALSDTNVASEGAVDGLGDGQSKAVVLEGMQELEQLRADKERLQKENRNLKAEKENLIMEGTKMSRRVQSVEERMKVMTSDCRKMEEGSDELERKIEKLNAQLARQTARAEKAEAQCSELKAESRKTSSELERAKQQLQGEKRQMQADQQALQVKTRESTEKERRMEERLQQLCHERDELRATSSSLTVELQQALGAVDNLERRLQQQIQETEQLQEQHRRQLEAAEYEFVNESMPYQQRLGEMEAQLAHQEQKFLEREAIAYRERDKERAELEAAKEELRQREALQERRARELHEESLRAQMAHEEAAQLRSLKETVQSAREAADRSREAAEGELRLESARRKSAEQRGDDLQQQVDKLQTSATGPGFGSSETEVQLRMQVSCVTQQRDTLQQIWLSNKRFPLILAVELRQLFAAMADCNCCNSLGSSPAFQLLLSIAVVILFLLIGIYGISIIILSNWDLSGFDFSDEWQSAADFYVTSQDLAYWFGAIVGVLWLIAICSRCCAPCCCQLSDVQCPCSPCKTFHMLDAPFFIGVLIAVWPVNMIRSQRDVPWTEDNNVFHTEGFILFTDAVLVIGLLILLVAIPSSFVKWRKMVSGGPRPQAAVPAPAVPATAVGPPVVVATVVGSGNDNAQSGAV</sequence>
<feature type="compositionally biased region" description="Basic and acidic residues" evidence="1">
    <location>
        <begin position="1180"/>
        <end position="1189"/>
    </location>
</feature>
<keyword evidence="2" id="KW-0472">Membrane</keyword>
<gene>
    <name evidence="3" type="ORF">C1SCF055_LOCUS15474</name>
</gene>
<organism evidence="3">
    <name type="scientific">Cladocopium goreaui</name>
    <dbReference type="NCBI Taxonomy" id="2562237"/>
    <lineage>
        <taxon>Eukaryota</taxon>
        <taxon>Sar</taxon>
        <taxon>Alveolata</taxon>
        <taxon>Dinophyceae</taxon>
        <taxon>Suessiales</taxon>
        <taxon>Symbiodiniaceae</taxon>
        <taxon>Cladocopium</taxon>
    </lineage>
</organism>
<feature type="transmembrane region" description="Helical" evidence="2">
    <location>
        <begin position="1308"/>
        <end position="1331"/>
    </location>
</feature>
<feature type="region of interest" description="Disordered" evidence="1">
    <location>
        <begin position="307"/>
        <end position="648"/>
    </location>
</feature>
<comment type="caution">
    <text evidence="3">The sequence shown here is derived from an EMBL/GenBank/DDBJ whole genome shotgun (WGS) entry which is preliminary data.</text>
</comment>
<evidence type="ECO:0000313" key="3">
    <source>
        <dbReference type="EMBL" id="CAI3988275.1"/>
    </source>
</evidence>
<accession>A0A9P1CAX4</accession>